<evidence type="ECO:0000313" key="2">
    <source>
        <dbReference type="Proteomes" id="UP000187406"/>
    </source>
</evidence>
<protein>
    <recommendedName>
        <fullName evidence="3">Exo_endo_phos domain-containing protein</fullName>
    </recommendedName>
</protein>
<dbReference type="InParanoid" id="A0A1Q3C1R0"/>
<reference evidence="2" key="1">
    <citation type="submission" date="2016-04" db="EMBL/GenBank/DDBJ databases">
        <title>Cephalotus genome sequencing.</title>
        <authorList>
            <person name="Fukushima K."/>
            <person name="Hasebe M."/>
            <person name="Fang X."/>
        </authorList>
    </citation>
    <scope>NUCLEOTIDE SEQUENCE [LARGE SCALE GENOMIC DNA]</scope>
    <source>
        <strain evidence="2">cv. St1</strain>
    </source>
</reference>
<sequence length="270" mass="31748">MCDRNARLTLWDDLAHCASRFKDEPWVVLRDFNVTRYESEHSTSCRVTKAMQEFNNVILEAELEDLSDAGFHFTWNNMRVGSCAISKKLDRALGNWNWFKMMGDSYAQYHPPGISDHSPVSIQLRQMQPYRGRPFKFLNFLAESDKFIHTVKQEWDKTYPGSPIIVIHKKLKSLKGLLKKFCTRPDSRVKELRLSLYSAQQEMMNGAMDQSVVERERQLRREVGRAARLEEAFFKQKSRIQWLKEGDSNSAYFHRMASIWQSKCKGPKYY</sequence>
<accession>A0A1Q3C1R0</accession>
<comment type="caution">
    <text evidence="1">The sequence shown here is derived from an EMBL/GenBank/DDBJ whole genome shotgun (WGS) entry which is preliminary data.</text>
</comment>
<evidence type="ECO:0000313" key="1">
    <source>
        <dbReference type="EMBL" id="GAV74062.1"/>
    </source>
</evidence>
<dbReference type="OrthoDB" id="1112214at2759"/>
<dbReference type="InterPro" id="IPR036691">
    <property type="entry name" value="Endo/exonu/phosph_ase_sf"/>
</dbReference>
<dbReference type="SUPFAM" id="SSF56219">
    <property type="entry name" value="DNase I-like"/>
    <property type="match status" value="1"/>
</dbReference>
<proteinExistence type="predicted"/>
<name>A0A1Q3C1R0_CEPFO</name>
<gene>
    <name evidence="1" type="ORF">CFOL_v3_17544</name>
</gene>
<evidence type="ECO:0008006" key="3">
    <source>
        <dbReference type="Google" id="ProtNLM"/>
    </source>
</evidence>
<dbReference type="Gene3D" id="3.60.10.10">
    <property type="entry name" value="Endonuclease/exonuclease/phosphatase"/>
    <property type="match status" value="1"/>
</dbReference>
<dbReference type="AlphaFoldDB" id="A0A1Q3C1R0"/>
<dbReference type="PANTHER" id="PTHR33710">
    <property type="entry name" value="BNAC02G09200D PROTEIN"/>
    <property type="match status" value="1"/>
</dbReference>
<dbReference type="EMBL" id="BDDD01001184">
    <property type="protein sequence ID" value="GAV74062.1"/>
    <property type="molecule type" value="Genomic_DNA"/>
</dbReference>
<dbReference type="Proteomes" id="UP000187406">
    <property type="component" value="Unassembled WGS sequence"/>
</dbReference>
<organism evidence="1 2">
    <name type="scientific">Cephalotus follicularis</name>
    <name type="common">Albany pitcher plant</name>
    <dbReference type="NCBI Taxonomy" id="3775"/>
    <lineage>
        <taxon>Eukaryota</taxon>
        <taxon>Viridiplantae</taxon>
        <taxon>Streptophyta</taxon>
        <taxon>Embryophyta</taxon>
        <taxon>Tracheophyta</taxon>
        <taxon>Spermatophyta</taxon>
        <taxon>Magnoliopsida</taxon>
        <taxon>eudicotyledons</taxon>
        <taxon>Gunneridae</taxon>
        <taxon>Pentapetalae</taxon>
        <taxon>rosids</taxon>
        <taxon>fabids</taxon>
        <taxon>Oxalidales</taxon>
        <taxon>Cephalotaceae</taxon>
        <taxon>Cephalotus</taxon>
    </lineage>
</organism>
<keyword evidence="2" id="KW-1185">Reference proteome</keyword>
<dbReference type="PANTHER" id="PTHR33710:SF79">
    <property type="entry name" value="OS06G0205337 PROTEIN"/>
    <property type="match status" value="1"/>
</dbReference>